<keyword evidence="1" id="KW-0472">Membrane</keyword>
<evidence type="ECO:0000313" key="2">
    <source>
        <dbReference type="EMBL" id="KAG2103153.1"/>
    </source>
</evidence>
<dbReference type="AlphaFoldDB" id="A0A9P7JRV0"/>
<dbReference type="Proteomes" id="UP000823399">
    <property type="component" value="Unassembled WGS sequence"/>
</dbReference>
<evidence type="ECO:0000313" key="3">
    <source>
        <dbReference type="Proteomes" id="UP000823399"/>
    </source>
</evidence>
<dbReference type="OrthoDB" id="3349377at2759"/>
<dbReference type="GeneID" id="64702845"/>
<protein>
    <submittedName>
        <fullName evidence="2">Uncharacterized protein</fullName>
    </submittedName>
</protein>
<dbReference type="RefSeq" id="XP_041290457.1">
    <property type="nucleotide sequence ID" value="XM_041440586.1"/>
</dbReference>
<keyword evidence="1" id="KW-1133">Transmembrane helix</keyword>
<feature type="transmembrane region" description="Helical" evidence="1">
    <location>
        <begin position="20"/>
        <end position="44"/>
    </location>
</feature>
<keyword evidence="3" id="KW-1185">Reference proteome</keyword>
<feature type="transmembrane region" description="Helical" evidence="1">
    <location>
        <begin position="120"/>
        <end position="139"/>
    </location>
</feature>
<dbReference type="EMBL" id="JABBWM010000045">
    <property type="protein sequence ID" value="KAG2103153.1"/>
    <property type="molecule type" value="Genomic_DNA"/>
</dbReference>
<accession>A0A9P7JRV0</accession>
<sequence>MLGVILITRLHVMYQRSRKILIFLIVTFLAVNIFDGVVAIMTAMQTSGEGLITSGAYQCSISYGENIPLLNSVSWTLFIVWEVLALCLAVWVVVKHLREQRLPSVGEDCLIVLMKTHMLYFARIGRGSFVAVSCFELIIDFLQHSQRYDQNFMETEAFYGLLQILQVVQMVVLGPRLILSVREYYARLVADPDAATGMTSIVFQERVHISTGSSVVQLNDHIKDKWNVPLLESVPKTDSRLVEIHIKIGRDSLLLEGRRKDG</sequence>
<feature type="transmembrane region" description="Helical" evidence="1">
    <location>
        <begin position="73"/>
        <end position="94"/>
    </location>
</feature>
<reference evidence="2" key="1">
    <citation type="journal article" date="2020" name="New Phytol.">
        <title>Comparative genomics reveals dynamic genome evolution in host specialist ectomycorrhizal fungi.</title>
        <authorList>
            <person name="Lofgren L.A."/>
            <person name="Nguyen N.H."/>
            <person name="Vilgalys R."/>
            <person name="Ruytinx J."/>
            <person name="Liao H.L."/>
            <person name="Branco S."/>
            <person name="Kuo A."/>
            <person name="LaButti K."/>
            <person name="Lipzen A."/>
            <person name="Andreopoulos W."/>
            <person name="Pangilinan J."/>
            <person name="Riley R."/>
            <person name="Hundley H."/>
            <person name="Na H."/>
            <person name="Barry K."/>
            <person name="Grigoriev I.V."/>
            <person name="Stajich J.E."/>
            <person name="Kennedy P.G."/>
        </authorList>
    </citation>
    <scope>NUCLEOTIDE SEQUENCE</scope>
    <source>
        <strain evidence="2">FC423</strain>
    </source>
</reference>
<name>A0A9P7JRV0_9AGAM</name>
<comment type="caution">
    <text evidence="2">The sequence shown here is derived from an EMBL/GenBank/DDBJ whole genome shotgun (WGS) entry which is preliminary data.</text>
</comment>
<evidence type="ECO:0000256" key="1">
    <source>
        <dbReference type="SAM" id="Phobius"/>
    </source>
</evidence>
<feature type="transmembrane region" description="Helical" evidence="1">
    <location>
        <begin position="159"/>
        <end position="179"/>
    </location>
</feature>
<organism evidence="2 3">
    <name type="scientific">Suillus discolor</name>
    <dbReference type="NCBI Taxonomy" id="1912936"/>
    <lineage>
        <taxon>Eukaryota</taxon>
        <taxon>Fungi</taxon>
        <taxon>Dikarya</taxon>
        <taxon>Basidiomycota</taxon>
        <taxon>Agaricomycotina</taxon>
        <taxon>Agaricomycetes</taxon>
        <taxon>Agaricomycetidae</taxon>
        <taxon>Boletales</taxon>
        <taxon>Suillineae</taxon>
        <taxon>Suillaceae</taxon>
        <taxon>Suillus</taxon>
    </lineage>
</organism>
<gene>
    <name evidence="2" type="ORF">F5147DRAFT_762421</name>
</gene>
<proteinExistence type="predicted"/>
<keyword evidence="1" id="KW-0812">Transmembrane</keyword>